<dbReference type="Proteomes" id="UP000660861">
    <property type="component" value="Unassembled WGS sequence"/>
</dbReference>
<dbReference type="SUPFAM" id="SSF158472">
    <property type="entry name" value="HAMP domain-like"/>
    <property type="match status" value="1"/>
</dbReference>
<evidence type="ECO:0000256" key="2">
    <source>
        <dbReference type="ARBA" id="ARBA00004370"/>
    </source>
</evidence>
<dbReference type="SMART" id="SM00387">
    <property type="entry name" value="HATPase_c"/>
    <property type="match status" value="1"/>
</dbReference>
<dbReference type="PANTHER" id="PTHR43711">
    <property type="entry name" value="TWO-COMPONENT HISTIDINE KINASE"/>
    <property type="match status" value="1"/>
</dbReference>
<keyword evidence="13" id="KW-1185">Reference proteome</keyword>
<comment type="subcellular location">
    <subcellularLocation>
        <location evidence="2">Membrane</location>
    </subcellularLocation>
</comment>
<gene>
    <name evidence="12" type="ORF">H8709_00325</name>
</gene>
<dbReference type="Gene3D" id="3.30.565.10">
    <property type="entry name" value="Histidine kinase-like ATPase, C-terminal domain"/>
    <property type="match status" value="1"/>
</dbReference>
<dbReference type="InterPro" id="IPR036097">
    <property type="entry name" value="HisK_dim/P_sf"/>
</dbReference>
<dbReference type="PROSITE" id="PS50109">
    <property type="entry name" value="HIS_KIN"/>
    <property type="match status" value="1"/>
</dbReference>
<dbReference type="InterPro" id="IPR036890">
    <property type="entry name" value="HATPase_C_sf"/>
</dbReference>
<comment type="caution">
    <text evidence="12">The sequence shown here is derived from an EMBL/GenBank/DDBJ whole genome shotgun (WGS) entry which is preliminary data.</text>
</comment>
<proteinExistence type="predicted"/>
<dbReference type="SUPFAM" id="SSF55874">
    <property type="entry name" value="ATPase domain of HSP90 chaperone/DNA topoisomerase II/histidine kinase"/>
    <property type="match status" value="1"/>
</dbReference>
<evidence type="ECO:0000256" key="9">
    <source>
        <dbReference type="SAM" id="Phobius"/>
    </source>
</evidence>
<feature type="transmembrane region" description="Helical" evidence="9">
    <location>
        <begin position="170"/>
        <end position="188"/>
    </location>
</feature>
<dbReference type="PANTHER" id="PTHR43711:SF1">
    <property type="entry name" value="HISTIDINE KINASE 1"/>
    <property type="match status" value="1"/>
</dbReference>
<dbReference type="CDD" id="cd06225">
    <property type="entry name" value="HAMP"/>
    <property type="match status" value="1"/>
</dbReference>
<evidence type="ECO:0000256" key="7">
    <source>
        <dbReference type="ARBA" id="ARBA00023012"/>
    </source>
</evidence>
<dbReference type="PROSITE" id="PS50885">
    <property type="entry name" value="HAMP"/>
    <property type="match status" value="1"/>
</dbReference>
<feature type="domain" description="HAMP" evidence="11">
    <location>
        <begin position="190"/>
        <end position="242"/>
    </location>
</feature>
<keyword evidence="7" id="KW-0902">Two-component regulatory system</keyword>
<comment type="catalytic activity">
    <reaction evidence="1">
        <text>ATP + protein L-histidine = ADP + protein N-phospho-L-histidine.</text>
        <dbReference type="EC" id="2.7.13.3"/>
    </reaction>
</comment>
<evidence type="ECO:0000256" key="5">
    <source>
        <dbReference type="ARBA" id="ARBA00022679"/>
    </source>
</evidence>
<keyword evidence="9" id="KW-1133">Transmembrane helix</keyword>
<dbReference type="FunFam" id="3.30.565.10:FF:000006">
    <property type="entry name" value="Sensor histidine kinase WalK"/>
    <property type="match status" value="1"/>
</dbReference>
<evidence type="ECO:0000256" key="4">
    <source>
        <dbReference type="ARBA" id="ARBA00022553"/>
    </source>
</evidence>
<dbReference type="GO" id="GO:0000155">
    <property type="term" value="F:phosphorelay sensor kinase activity"/>
    <property type="evidence" value="ECO:0007669"/>
    <property type="project" value="InterPro"/>
</dbReference>
<dbReference type="InterPro" id="IPR050736">
    <property type="entry name" value="Sensor_HK_Regulatory"/>
</dbReference>
<dbReference type="CDD" id="cd00082">
    <property type="entry name" value="HisKA"/>
    <property type="match status" value="1"/>
</dbReference>
<dbReference type="FunFam" id="1.10.287.130:FF:000001">
    <property type="entry name" value="Two-component sensor histidine kinase"/>
    <property type="match status" value="1"/>
</dbReference>
<evidence type="ECO:0000256" key="3">
    <source>
        <dbReference type="ARBA" id="ARBA00012438"/>
    </source>
</evidence>
<dbReference type="Gene3D" id="1.10.287.130">
    <property type="match status" value="1"/>
</dbReference>
<dbReference type="InterPro" id="IPR004358">
    <property type="entry name" value="Sig_transdc_His_kin-like_C"/>
</dbReference>
<evidence type="ECO:0000256" key="1">
    <source>
        <dbReference type="ARBA" id="ARBA00000085"/>
    </source>
</evidence>
<evidence type="ECO:0000259" key="10">
    <source>
        <dbReference type="PROSITE" id="PS50109"/>
    </source>
</evidence>
<dbReference type="InterPro" id="IPR005467">
    <property type="entry name" value="His_kinase_dom"/>
</dbReference>
<dbReference type="AlphaFoldDB" id="A0A926EA86"/>
<evidence type="ECO:0000259" key="11">
    <source>
        <dbReference type="PROSITE" id="PS50885"/>
    </source>
</evidence>
<dbReference type="SUPFAM" id="SSF47384">
    <property type="entry name" value="Homodimeric domain of signal transducing histidine kinase"/>
    <property type="match status" value="1"/>
</dbReference>
<dbReference type="Pfam" id="PF02518">
    <property type="entry name" value="HATPase_c"/>
    <property type="match status" value="1"/>
</dbReference>
<dbReference type="InterPro" id="IPR003661">
    <property type="entry name" value="HisK_dim/P_dom"/>
</dbReference>
<reference evidence="12" key="1">
    <citation type="submission" date="2020-08" db="EMBL/GenBank/DDBJ databases">
        <title>Genome public.</title>
        <authorList>
            <person name="Liu C."/>
            <person name="Sun Q."/>
        </authorList>
    </citation>
    <scope>NUCLEOTIDE SEQUENCE</scope>
    <source>
        <strain evidence="12">NSJ-54</strain>
    </source>
</reference>
<name>A0A926EA86_9FIRM</name>
<dbReference type="SMART" id="SM00388">
    <property type="entry name" value="HisKA"/>
    <property type="match status" value="1"/>
</dbReference>
<dbReference type="GO" id="GO:0016020">
    <property type="term" value="C:membrane"/>
    <property type="evidence" value="ECO:0007669"/>
    <property type="project" value="UniProtKB-SubCell"/>
</dbReference>
<feature type="domain" description="Histidine kinase" evidence="10">
    <location>
        <begin position="250"/>
        <end position="464"/>
    </location>
</feature>
<organism evidence="12 13">
    <name type="scientific">Zongyangia hominis</name>
    <dbReference type="NCBI Taxonomy" id="2763677"/>
    <lineage>
        <taxon>Bacteria</taxon>
        <taxon>Bacillati</taxon>
        <taxon>Bacillota</taxon>
        <taxon>Clostridia</taxon>
        <taxon>Eubacteriales</taxon>
        <taxon>Oscillospiraceae</taxon>
        <taxon>Zongyangia</taxon>
    </lineage>
</organism>
<dbReference type="Pfam" id="PF00672">
    <property type="entry name" value="HAMP"/>
    <property type="match status" value="1"/>
</dbReference>
<dbReference type="EMBL" id="JACRTC010000001">
    <property type="protein sequence ID" value="MBC8569275.1"/>
    <property type="molecule type" value="Genomic_DNA"/>
</dbReference>
<keyword evidence="6 12" id="KW-0418">Kinase</keyword>
<dbReference type="CDD" id="cd00075">
    <property type="entry name" value="HATPase"/>
    <property type="match status" value="1"/>
</dbReference>
<evidence type="ECO:0000256" key="8">
    <source>
        <dbReference type="ARBA" id="ARBA00023136"/>
    </source>
</evidence>
<evidence type="ECO:0000313" key="13">
    <source>
        <dbReference type="Proteomes" id="UP000660861"/>
    </source>
</evidence>
<keyword evidence="8 9" id="KW-0472">Membrane</keyword>
<evidence type="ECO:0000256" key="6">
    <source>
        <dbReference type="ARBA" id="ARBA00022777"/>
    </source>
</evidence>
<dbReference type="InterPro" id="IPR003660">
    <property type="entry name" value="HAMP_dom"/>
</dbReference>
<evidence type="ECO:0000313" key="12">
    <source>
        <dbReference type="EMBL" id="MBC8569275.1"/>
    </source>
</evidence>
<dbReference type="SMART" id="SM00304">
    <property type="entry name" value="HAMP"/>
    <property type="match status" value="1"/>
</dbReference>
<protein>
    <recommendedName>
        <fullName evidence="3">histidine kinase</fullName>
        <ecNumber evidence="3">2.7.13.3</ecNumber>
    </recommendedName>
</protein>
<dbReference type="EC" id="2.7.13.3" evidence="3"/>
<dbReference type="InterPro" id="IPR003594">
    <property type="entry name" value="HATPase_dom"/>
</dbReference>
<dbReference type="Gene3D" id="6.10.340.10">
    <property type="match status" value="1"/>
</dbReference>
<keyword evidence="5" id="KW-0808">Transferase</keyword>
<accession>A0A926EA86</accession>
<keyword evidence="4" id="KW-0597">Phosphoprotein</keyword>
<sequence length="469" mass="52688">MLVLLWLFQTVFLESFYKAIKTQNIKSTAENITTNINNENLDTLLSTLAQRNDTCIRIVDENFANLYSYETTFECTIHKMGVGEMEAFRQKARQEGGTAFELISRDVMQEFRGKVEKKGWNMPPPGGNMRVENMVYVRLVERADGSQVMVMLNSTITPVGATVETLRIQLIYVTVILLVLCVGLALLLSRQISKPIIRINRSAKELAKGQYDTTFSGGGYREISELTDTLNYAAKELSKVEGLRRELIANISHDLRTPLTMITGYAEVMRDIPGENTPENVQIIIDEAKRLTDLVNDLMDISKLQSGAMTLSLSECNLTETVRDIMARYMKLTEQDGYHIKFICDGEAMVSADEIKISQVIYNLINNAINYTGPDKNVTVCQSVRDGFVKLEIIDTGDGIAPEEIPYIWDRYYKVDKAHKRAMIGTGLGLSIVKNILDLHGGAYGVISTVGQGSIFWFELNTLEPKKLK</sequence>
<keyword evidence="9" id="KW-0812">Transmembrane</keyword>
<dbReference type="Pfam" id="PF00512">
    <property type="entry name" value="HisKA"/>
    <property type="match status" value="1"/>
</dbReference>
<dbReference type="PRINTS" id="PR00344">
    <property type="entry name" value="BCTRLSENSOR"/>
</dbReference>